<feature type="binding site" evidence="7">
    <location>
        <position position="414"/>
    </location>
    <ligand>
        <name>Mg(2+)</name>
        <dbReference type="ChEBI" id="CHEBI:18420"/>
        <label>1</label>
    </ligand>
</feature>
<dbReference type="AlphaFoldDB" id="A0A2M9CNC8"/>
<dbReference type="CDD" id="cd04322">
    <property type="entry name" value="LysRS_N"/>
    <property type="match status" value="1"/>
</dbReference>
<keyword evidence="3 7" id="KW-0547">Nucleotide-binding</keyword>
<evidence type="ECO:0000256" key="3">
    <source>
        <dbReference type="ARBA" id="ARBA00022741"/>
    </source>
</evidence>
<feature type="binding site" evidence="7">
    <location>
        <position position="421"/>
    </location>
    <ligand>
        <name>Mg(2+)</name>
        <dbReference type="ChEBI" id="CHEBI:18420"/>
        <label>1</label>
    </ligand>
</feature>
<evidence type="ECO:0000256" key="2">
    <source>
        <dbReference type="ARBA" id="ARBA00022723"/>
    </source>
</evidence>
<evidence type="ECO:0000256" key="7">
    <source>
        <dbReference type="HAMAP-Rule" id="MF_00252"/>
    </source>
</evidence>
<evidence type="ECO:0000256" key="5">
    <source>
        <dbReference type="ARBA" id="ARBA00023146"/>
    </source>
</evidence>
<proteinExistence type="inferred from homology"/>
<name>A0A2M9CNC8_9MICO</name>
<comment type="subcellular location">
    <subcellularLocation>
        <location evidence="7">Cytoplasm</location>
    </subcellularLocation>
</comment>
<dbReference type="InterPro" id="IPR012340">
    <property type="entry name" value="NA-bd_OB-fold"/>
</dbReference>
<dbReference type="PANTHER" id="PTHR42918:SF15">
    <property type="entry name" value="LYSINE--TRNA LIGASE, CHLOROPLASTIC_MITOCHONDRIAL"/>
    <property type="match status" value="1"/>
</dbReference>
<evidence type="ECO:0000256" key="8">
    <source>
        <dbReference type="RuleBase" id="RU000336"/>
    </source>
</evidence>
<dbReference type="Pfam" id="PF01336">
    <property type="entry name" value="tRNA_anti-codon"/>
    <property type="match status" value="1"/>
</dbReference>
<dbReference type="PROSITE" id="PS50862">
    <property type="entry name" value="AA_TRNA_LIGASE_II"/>
    <property type="match status" value="1"/>
</dbReference>
<dbReference type="RefSeq" id="WP_100365488.1">
    <property type="nucleotide sequence ID" value="NZ_PGFF01000001.1"/>
</dbReference>
<evidence type="ECO:0000256" key="6">
    <source>
        <dbReference type="ARBA" id="ARBA00048573"/>
    </source>
</evidence>
<dbReference type="SUPFAM" id="SSF55681">
    <property type="entry name" value="Class II aaRS and biotin synthetases"/>
    <property type="match status" value="1"/>
</dbReference>
<keyword evidence="5 7" id="KW-0030">Aminoacyl-tRNA synthetase</keyword>
<dbReference type="InterPro" id="IPR045864">
    <property type="entry name" value="aa-tRNA-synth_II/BPL/LPL"/>
</dbReference>
<dbReference type="InterPro" id="IPR044136">
    <property type="entry name" value="Lys-tRNA-ligase_II_N"/>
</dbReference>
<keyword evidence="2 7" id="KW-0479">Metal-binding</keyword>
<dbReference type="EC" id="6.1.1.6" evidence="7"/>
<dbReference type="GO" id="GO:0005829">
    <property type="term" value="C:cytosol"/>
    <property type="evidence" value="ECO:0007669"/>
    <property type="project" value="TreeGrafter"/>
</dbReference>
<reference evidence="10 11" key="1">
    <citation type="submission" date="2017-11" db="EMBL/GenBank/DDBJ databases">
        <title>Genomic Encyclopedia of Archaeal and Bacterial Type Strains, Phase II (KMG-II): From Individual Species to Whole Genera.</title>
        <authorList>
            <person name="Goeker M."/>
        </authorList>
    </citation>
    <scope>NUCLEOTIDE SEQUENCE [LARGE SCALE GENOMIC DNA]</scope>
    <source>
        <strain evidence="10 11">DSM 27393</strain>
    </source>
</reference>
<dbReference type="GO" id="GO:0004824">
    <property type="term" value="F:lysine-tRNA ligase activity"/>
    <property type="evidence" value="ECO:0007669"/>
    <property type="project" value="UniProtKB-UniRule"/>
</dbReference>
<dbReference type="NCBIfam" id="TIGR00499">
    <property type="entry name" value="lysS_bact"/>
    <property type="match status" value="1"/>
</dbReference>
<dbReference type="PANTHER" id="PTHR42918">
    <property type="entry name" value="LYSYL-TRNA SYNTHETASE"/>
    <property type="match status" value="1"/>
</dbReference>
<keyword evidence="1 7" id="KW-0436">Ligase</keyword>
<keyword evidence="7" id="KW-0963">Cytoplasm</keyword>
<dbReference type="GO" id="GO:0005524">
    <property type="term" value="F:ATP binding"/>
    <property type="evidence" value="ECO:0007669"/>
    <property type="project" value="UniProtKB-UniRule"/>
</dbReference>
<keyword evidence="7 8" id="KW-0460">Magnesium</keyword>
<dbReference type="GO" id="GO:0000049">
    <property type="term" value="F:tRNA binding"/>
    <property type="evidence" value="ECO:0007669"/>
    <property type="project" value="TreeGrafter"/>
</dbReference>
<dbReference type="Pfam" id="PF00152">
    <property type="entry name" value="tRNA-synt_2"/>
    <property type="match status" value="1"/>
</dbReference>
<dbReference type="Gene3D" id="3.30.930.10">
    <property type="entry name" value="Bira Bifunctional Protein, Domain 2"/>
    <property type="match status" value="1"/>
</dbReference>
<feature type="domain" description="Aminoacyl-transfer RNA synthetases class-II family profile" evidence="9">
    <location>
        <begin position="192"/>
        <end position="497"/>
    </location>
</feature>
<protein>
    <recommendedName>
        <fullName evidence="7">Lysine--tRNA ligase</fullName>
        <ecNumber evidence="7">6.1.1.6</ecNumber>
    </recommendedName>
    <alternativeName>
        <fullName evidence="7">Lysyl-tRNA synthetase</fullName>
        <shortName evidence="7">LysRS</shortName>
    </alternativeName>
</protein>
<keyword evidence="7" id="KW-0648">Protein biosynthesis</keyword>
<evidence type="ECO:0000256" key="4">
    <source>
        <dbReference type="ARBA" id="ARBA00022840"/>
    </source>
</evidence>
<dbReference type="InterPro" id="IPR004364">
    <property type="entry name" value="Aa-tRNA-synt_II"/>
</dbReference>
<dbReference type="InterPro" id="IPR006195">
    <property type="entry name" value="aa-tRNA-synth_II"/>
</dbReference>
<comment type="similarity">
    <text evidence="7">Belongs to the class-II aminoacyl-tRNA synthetase family.</text>
</comment>
<gene>
    <name evidence="7" type="primary">lysS</name>
    <name evidence="10" type="ORF">CLV46_2984</name>
</gene>
<comment type="cofactor">
    <cofactor evidence="7 8">
        <name>Mg(2+)</name>
        <dbReference type="ChEBI" id="CHEBI:18420"/>
    </cofactor>
    <text evidence="7 8">Binds 3 Mg(2+) ions per subunit.</text>
</comment>
<keyword evidence="11" id="KW-1185">Reference proteome</keyword>
<evidence type="ECO:0000313" key="11">
    <source>
        <dbReference type="Proteomes" id="UP000228758"/>
    </source>
</evidence>
<comment type="subunit">
    <text evidence="7">Homodimer.</text>
</comment>
<dbReference type="InterPro" id="IPR002313">
    <property type="entry name" value="Lys-tRNA-ligase_II"/>
</dbReference>
<dbReference type="InterPro" id="IPR018149">
    <property type="entry name" value="Lys-tRNA-synth_II_C"/>
</dbReference>
<dbReference type="Gene3D" id="2.40.50.140">
    <property type="entry name" value="Nucleic acid-binding proteins"/>
    <property type="match status" value="1"/>
</dbReference>
<comment type="caution">
    <text evidence="10">The sequence shown here is derived from an EMBL/GenBank/DDBJ whole genome shotgun (WGS) entry which is preliminary data.</text>
</comment>
<feature type="binding site" evidence="7">
    <location>
        <position position="421"/>
    </location>
    <ligand>
        <name>Mg(2+)</name>
        <dbReference type="ChEBI" id="CHEBI:18420"/>
        <label>2</label>
    </ligand>
</feature>
<dbReference type="HAMAP" id="MF_00252">
    <property type="entry name" value="Lys_tRNA_synth_class2"/>
    <property type="match status" value="1"/>
</dbReference>
<dbReference type="GO" id="GO:0006430">
    <property type="term" value="P:lysyl-tRNA aminoacylation"/>
    <property type="evidence" value="ECO:0007669"/>
    <property type="project" value="UniProtKB-UniRule"/>
</dbReference>
<accession>A0A2M9CNC8</accession>
<evidence type="ECO:0000313" key="10">
    <source>
        <dbReference type="EMBL" id="PJJ73397.1"/>
    </source>
</evidence>
<keyword evidence="4 7" id="KW-0067">ATP-binding</keyword>
<dbReference type="GO" id="GO:0000287">
    <property type="term" value="F:magnesium ion binding"/>
    <property type="evidence" value="ECO:0007669"/>
    <property type="project" value="UniProtKB-UniRule"/>
</dbReference>
<dbReference type="SUPFAM" id="SSF50249">
    <property type="entry name" value="Nucleic acid-binding proteins"/>
    <property type="match status" value="1"/>
</dbReference>
<dbReference type="InterPro" id="IPR004365">
    <property type="entry name" value="NA-bd_OB_tRNA"/>
</dbReference>
<dbReference type="PRINTS" id="PR00982">
    <property type="entry name" value="TRNASYNTHLYS"/>
</dbReference>
<dbReference type="OrthoDB" id="9801152at2"/>
<dbReference type="NCBIfam" id="NF001756">
    <property type="entry name" value="PRK00484.1"/>
    <property type="match status" value="1"/>
</dbReference>
<comment type="catalytic activity">
    <reaction evidence="6 7 8">
        <text>tRNA(Lys) + L-lysine + ATP = L-lysyl-tRNA(Lys) + AMP + diphosphate</text>
        <dbReference type="Rhea" id="RHEA:20792"/>
        <dbReference type="Rhea" id="RHEA-COMP:9696"/>
        <dbReference type="Rhea" id="RHEA-COMP:9697"/>
        <dbReference type="ChEBI" id="CHEBI:30616"/>
        <dbReference type="ChEBI" id="CHEBI:32551"/>
        <dbReference type="ChEBI" id="CHEBI:33019"/>
        <dbReference type="ChEBI" id="CHEBI:78442"/>
        <dbReference type="ChEBI" id="CHEBI:78529"/>
        <dbReference type="ChEBI" id="CHEBI:456215"/>
        <dbReference type="EC" id="6.1.1.6"/>
    </reaction>
</comment>
<dbReference type="Proteomes" id="UP000228758">
    <property type="component" value="Unassembled WGS sequence"/>
</dbReference>
<sequence length="500" mass="55276">MSESPTPPTELTETEISEQKAVRLAKRERMLSEGVDAYPVSLPITDTIGAVRARFGDLEPDAKTGERVALAGRVVHLRNTGKLCFAALQAGDGSRIQAMISLAEVGEESLDRWKELVDLGDHLFIAGEVISSRRGELSVMADEWRIAAKAILPLPNLHTELSEETRVRQRYLDLISREQARHVVRARAAANASLRATFASHGYLEVETPMLQTIHGGAAARPFVTHSNAFDTELYLRIAPELFLKRAVVGGLDRVFEINRNFRNEGADSTHSPEFAMLEAYQAYGDYNQIADLTQELIQNAAVAVAGSTTVTWADGTEFDLGGEWERLPMYESLSEAAGVEITPESGVAELEALAEKVGVEVKLATHGKLVEELWEHFVKARLERPTFVMDFPVDTSPLVREHRSKAGVVEKWDLYVRGFELATGYSELVDPVIQRERFVEQAKQGARGDVEAMRLDEEFLRALEHGMPPSGGMGMGIDRLLMAITGLGIRETILFPLVK</sequence>
<evidence type="ECO:0000259" key="9">
    <source>
        <dbReference type="PROSITE" id="PS50862"/>
    </source>
</evidence>
<dbReference type="EMBL" id="PGFF01000001">
    <property type="protein sequence ID" value="PJJ73397.1"/>
    <property type="molecule type" value="Genomic_DNA"/>
</dbReference>
<evidence type="ECO:0000256" key="1">
    <source>
        <dbReference type="ARBA" id="ARBA00022598"/>
    </source>
</evidence>
<organism evidence="10 11">
    <name type="scientific">Diaminobutyricimonas aerilata</name>
    <dbReference type="NCBI Taxonomy" id="1162967"/>
    <lineage>
        <taxon>Bacteria</taxon>
        <taxon>Bacillati</taxon>
        <taxon>Actinomycetota</taxon>
        <taxon>Actinomycetes</taxon>
        <taxon>Micrococcales</taxon>
        <taxon>Microbacteriaceae</taxon>
        <taxon>Diaminobutyricimonas</taxon>
    </lineage>
</organism>